<gene>
    <name evidence="1" type="ordered locus">Belba_0998</name>
</gene>
<dbReference type="AlphaFoldDB" id="I3Z322"/>
<dbReference type="HOGENOM" id="CLU_1308121_0_0_10"/>
<keyword evidence="2" id="KW-1185">Reference proteome</keyword>
<dbReference type="Proteomes" id="UP000006050">
    <property type="component" value="Chromosome"/>
</dbReference>
<dbReference type="EMBL" id="CP003281">
    <property type="protein sequence ID" value="AFL83640.1"/>
    <property type="molecule type" value="Genomic_DNA"/>
</dbReference>
<dbReference type="eggNOG" id="ENOG502ZAH7">
    <property type="taxonomic scope" value="Bacteria"/>
</dbReference>
<name>I3Z322_BELBD</name>
<dbReference type="RefSeq" id="WP_014771647.1">
    <property type="nucleotide sequence ID" value="NC_018010.1"/>
</dbReference>
<dbReference type="KEGG" id="bbd:Belba_0998"/>
<organism evidence="1 2">
    <name type="scientific">Belliella baltica (strain DSM 15883 / CIP 108006 / LMG 21964 / BA134)</name>
    <dbReference type="NCBI Taxonomy" id="866536"/>
    <lineage>
        <taxon>Bacteria</taxon>
        <taxon>Pseudomonadati</taxon>
        <taxon>Bacteroidota</taxon>
        <taxon>Cytophagia</taxon>
        <taxon>Cytophagales</taxon>
        <taxon>Cyclobacteriaceae</taxon>
        <taxon>Belliella</taxon>
    </lineage>
</organism>
<evidence type="ECO:0000313" key="1">
    <source>
        <dbReference type="EMBL" id="AFL83640.1"/>
    </source>
</evidence>
<proteinExistence type="predicted"/>
<evidence type="ECO:0000313" key="2">
    <source>
        <dbReference type="Proteomes" id="UP000006050"/>
    </source>
</evidence>
<dbReference type="OrthoDB" id="840133at2"/>
<dbReference type="PATRIC" id="fig|866536.3.peg.1029"/>
<protein>
    <submittedName>
        <fullName evidence="1">Uncharacterized protein</fullName>
    </submittedName>
</protein>
<sequence>MINFENIKTFSSEIPDTYGFLWTPEEVEKLPQEHKDQIYFLNEDAGQFLKNYISSSKMATGPSWKPFNDKYFNTIEEFQVNENSDDEIKKWLYNKPIRFDKFVYLQNESNGHFATLTWKMIIKYWKDFFFADDLLIFDETLNWGLYYFHENNLFFATDKIYDKEFEYQRIKDLKELKDKFFNKDNLNFTKEEKREAVRNFKEKYNTDSIE</sequence>
<reference evidence="2" key="1">
    <citation type="submission" date="2012-06" db="EMBL/GenBank/DDBJ databases">
        <title>The complete genome of Belliella baltica DSM 15883.</title>
        <authorList>
            <person name="Lucas S."/>
            <person name="Copeland A."/>
            <person name="Lapidus A."/>
            <person name="Goodwin L."/>
            <person name="Pitluck S."/>
            <person name="Peters L."/>
            <person name="Mikhailova N."/>
            <person name="Davenport K."/>
            <person name="Kyrpides N."/>
            <person name="Mavromatis K."/>
            <person name="Pagani I."/>
            <person name="Ivanova N."/>
            <person name="Ovchinnikova G."/>
            <person name="Zeytun A."/>
            <person name="Detter J.C."/>
            <person name="Han C."/>
            <person name="Land M."/>
            <person name="Hauser L."/>
            <person name="Markowitz V."/>
            <person name="Cheng J.-F."/>
            <person name="Hugenholtz P."/>
            <person name="Woyke T."/>
            <person name="Wu D."/>
            <person name="Tindall B."/>
            <person name="Pomrenke H."/>
            <person name="Brambilla E."/>
            <person name="Klenk H.-P."/>
            <person name="Eisen J.A."/>
        </authorList>
    </citation>
    <scope>NUCLEOTIDE SEQUENCE [LARGE SCALE GENOMIC DNA]</scope>
    <source>
        <strain evidence="2">DSM 15883 / CIP 108006 / LMG 21964 / BA134</strain>
    </source>
</reference>
<dbReference type="STRING" id="866536.Belba_0998"/>
<accession>I3Z322</accession>